<evidence type="ECO:0000313" key="3">
    <source>
        <dbReference type="Proteomes" id="UP001291623"/>
    </source>
</evidence>
<dbReference type="EMBL" id="JAVYJV010000004">
    <property type="protein sequence ID" value="KAK4372863.1"/>
    <property type="molecule type" value="Genomic_DNA"/>
</dbReference>
<comment type="caution">
    <text evidence="2">The sequence shown here is derived from an EMBL/GenBank/DDBJ whole genome shotgun (WGS) entry which is preliminary data.</text>
</comment>
<dbReference type="Proteomes" id="UP001291623">
    <property type="component" value="Unassembled WGS sequence"/>
</dbReference>
<organism evidence="2 3">
    <name type="scientific">Anisodus tanguticus</name>
    <dbReference type="NCBI Taxonomy" id="243964"/>
    <lineage>
        <taxon>Eukaryota</taxon>
        <taxon>Viridiplantae</taxon>
        <taxon>Streptophyta</taxon>
        <taxon>Embryophyta</taxon>
        <taxon>Tracheophyta</taxon>
        <taxon>Spermatophyta</taxon>
        <taxon>Magnoliopsida</taxon>
        <taxon>eudicotyledons</taxon>
        <taxon>Gunneridae</taxon>
        <taxon>Pentapetalae</taxon>
        <taxon>asterids</taxon>
        <taxon>lamiids</taxon>
        <taxon>Solanales</taxon>
        <taxon>Solanaceae</taxon>
        <taxon>Solanoideae</taxon>
        <taxon>Hyoscyameae</taxon>
        <taxon>Anisodus</taxon>
    </lineage>
</organism>
<accession>A0AAE1VJT2</accession>
<dbReference type="AlphaFoldDB" id="A0AAE1VJT2"/>
<feature type="region of interest" description="Disordered" evidence="1">
    <location>
        <begin position="25"/>
        <end position="45"/>
    </location>
</feature>
<keyword evidence="3" id="KW-1185">Reference proteome</keyword>
<proteinExistence type="predicted"/>
<evidence type="ECO:0000256" key="1">
    <source>
        <dbReference type="SAM" id="MobiDB-lite"/>
    </source>
</evidence>
<evidence type="ECO:0000313" key="2">
    <source>
        <dbReference type="EMBL" id="KAK4372863.1"/>
    </source>
</evidence>
<protein>
    <submittedName>
        <fullName evidence="2">Uncharacterized protein</fullName>
    </submittedName>
</protein>
<reference evidence="2" key="1">
    <citation type="submission" date="2023-12" db="EMBL/GenBank/DDBJ databases">
        <title>Genome assembly of Anisodus tanguticus.</title>
        <authorList>
            <person name="Wang Y.-J."/>
        </authorList>
    </citation>
    <scope>NUCLEOTIDE SEQUENCE</scope>
    <source>
        <strain evidence="2">KB-2021</strain>
        <tissue evidence="2">Leaf</tissue>
    </source>
</reference>
<sequence>MTGVDGRGETRQRRAVGVVVVQLASGGGERKRESESSVLEDDASSSYGPLYELSELMAQLPIRCEVRGLLIKPVTAMTPPIDGIAAPGGIPRLVAAHTEVCKEGCSYMGNWIKAFDVDVIGLVLVDCSWMSGGDSRIRVGSGSESCSED</sequence>
<name>A0AAE1VJT2_9SOLA</name>
<gene>
    <name evidence="2" type="ORF">RND71_008247</name>
</gene>